<dbReference type="EMBL" id="FLQY01000383">
    <property type="protein sequence ID" value="SBT10934.1"/>
    <property type="molecule type" value="Genomic_DNA"/>
</dbReference>
<feature type="signal peptide" evidence="1">
    <location>
        <begin position="1"/>
        <end position="29"/>
    </location>
</feature>
<dbReference type="RefSeq" id="WP_186412485.1">
    <property type="nucleotide sequence ID" value="NZ_FLQY01000383.1"/>
</dbReference>
<keyword evidence="4" id="KW-1185">Reference proteome</keyword>
<protein>
    <recommendedName>
        <fullName evidence="2">Ysc84 actin-binding domain-containing protein</fullName>
    </recommendedName>
</protein>
<organism evidence="3 4">
    <name type="scientific">Candidatus Propionivibrio aalborgensis</name>
    <dbReference type="NCBI Taxonomy" id="1860101"/>
    <lineage>
        <taxon>Bacteria</taxon>
        <taxon>Pseudomonadati</taxon>
        <taxon>Pseudomonadota</taxon>
        <taxon>Betaproteobacteria</taxon>
        <taxon>Rhodocyclales</taxon>
        <taxon>Rhodocyclaceae</taxon>
        <taxon>Propionivibrio</taxon>
    </lineage>
</organism>
<evidence type="ECO:0000256" key="1">
    <source>
        <dbReference type="SAM" id="SignalP"/>
    </source>
</evidence>
<gene>
    <name evidence="3" type="ORF">PROAA_790009</name>
</gene>
<dbReference type="Pfam" id="PF04366">
    <property type="entry name" value="Ysc84"/>
    <property type="match status" value="1"/>
</dbReference>
<name>A0A1A8Y1C3_9RHOO</name>
<accession>A0A1A8Y1C3</accession>
<dbReference type="InterPro" id="IPR007461">
    <property type="entry name" value="Ysc84_actin-binding"/>
</dbReference>
<evidence type="ECO:0000313" key="4">
    <source>
        <dbReference type="Proteomes" id="UP000199600"/>
    </source>
</evidence>
<evidence type="ECO:0000313" key="3">
    <source>
        <dbReference type="EMBL" id="SBT10934.1"/>
    </source>
</evidence>
<feature type="chain" id="PRO_5008381964" description="Ysc84 actin-binding domain-containing protein" evidence="1">
    <location>
        <begin position="30"/>
        <end position="215"/>
    </location>
</feature>
<dbReference type="Proteomes" id="UP000199600">
    <property type="component" value="Unassembled WGS sequence"/>
</dbReference>
<evidence type="ECO:0000259" key="2">
    <source>
        <dbReference type="Pfam" id="PF04366"/>
    </source>
</evidence>
<keyword evidence="1" id="KW-0732">Signal</keyword>
<proteinExistence type="predicted"/>
<dbReference type="AlphaFoldDB" id="A0A1A8Y1C3"/>
<sequence>MKANPKCASRLLLSGLLAGLLCTALPAAAAEWSWDPLKDAENVLPEGAPNEGKIIQARHQVREMKEDALASLYEIAPSARRAIEHSAGYAVFSTFGIKLFFAGGTTGKGMVVNRETGRQTFMKMVQVQGGLGFGVNKNRLVFVFTQEQALRNFVDQGWEFGGQANLSAMADGQGGMFSGAASVAPGVFLYQLTETGLSATLTVSGTKFFKDADLN</sequence>
<reference evidence="3 4" key="1">
    <citation type="submission" date="2016-06" db="EMBL/GenBank/DDBJ databases">
        <authorList>
            <person name="Kjaerup R.B."/>
            <person name="Dalgaard T.S."/>
            <person name="Juul-Madsen H.R."/>
        </authorList>
    </citation>
    <scope>NUCLEOTIDE SEQUENCE [LARGE SCALE GENOMIC DNA]</scope>
    <source>
        <strain evidence="3">2</strain>
    </source>
</reference>
<feature type="domain" description="Ysc84 actin-binding" evidence="2">
    <location>
        <begin position="127"/>
        <end position="215"/>
    </location>
</feature>